<reference evidence="1 2" key="1">
    <citation type="submission" date="2024-02" db="EMBL/GenBank/DDBJ databases">
        <authorList>
            <person name="Vignale AGUSTIN F."/>
            <person name="Sosa J E."/>
            <person name="Modenutti C."/>
        </authorList>
    </citation>
    <scope>NUCLEOTIDE SEQUENCE [LARGE SCALE GENOMIC DNA]</scope>
</reference>
<proteinExistence type="predicted"/>
<comment type="caution">
    <text evidence="1">The sequence shown here is derived from an EMBL/GenBank/DDBJ whole genome shotgun (WGS) entry which is preliminary data.</text>
</comment>
<accession>A0ABC8RW64</accession>
<evidence type="ECO:0000313" key="2">
    <source>
        <dbReference type="Proteomes" id="UP001642360"/>
    </source>
</evidence>
<dbReference type="AlphaFoldDB" id="A0ABC8RW64"/>
<dbReference type="Proteomes" id="UP001642360">
    <property type="component" value="Unassembled WGS sequence"/>
</dbReference>
<gene>
    <name evidence="1" type="ORF">ILEXP_LOCUS16931</name>
</gene>
<dbReference type="EMBL" id="CAUOFW020001815">
    <property type="protein sequence ID" value="CAK9148943.1"/>
    <property type="molecule type" value="Genomic_DNA"/>
</dbReference>
<keyword evidence="2" id="KW-1185">Reference proteome</keyword>
<protein>
    <submittedName>
        <fullName evidence="1">Uncharacterized protein</fullName>
    </submittedName>
</protein>
<name>A0ABC8RW64_9AQUA</name>
<evidence type="ECO:0000313" key="1">
    <source>
        <dbReference type="EMBL" id="CAK9148943.1"/>
    </source>
</evidence>
<sequence length="99" mass="10736">MKKGQVGPRCWPGQHGLGLLFLSGSGPHDSFLVSLLVTDSDSLPANEAVFAVHAMKNAKYETQFQEDFSGEVVGRRTVFGGCSRLLPAKKSRNLSRKTS</sequence>
<organism evidence="1 2">
    <name type="scientific">Ilex paraguariensis</name>
    <name type="common">yerba mate</name>
    <dbReference type="NCBI Taxonomy" id="185542"/>
    <lineage>
        <taxon>Eukaryota</taxon>
        <taxon>Viridiplantae</taxon>
        <taxon>Streptophyta</taxon>
        <taxon>Embryophyta</taxon>
        <taxon>Tracheophyta</taxon>
        <taxon>Spermatophyta</taxon>
        <taxon>Magnoliopsida</taxon>
        <taxon>eudicotyledons</taxon>
        <taxon>Gunneridae</taxon>
        <taxon>Pentapetalae</taxon>
        <taxon>asterids</taxon>
        <taxon>campanulids</taxon>
        <taxon>Aquifoliales</taxon>
        <taxon>Aquifoliaceae</taxon>
        <taxon>Ilex</taxon>
    </lineage>
</organism>